<proteinExistence type="inferred from homology"/>
<feature type="transmembrane region" description="Helical" evidence="8">
    <location>
        <begin position="30"/>
        <end position="50"/>
    </location>
</feature>
<dbReference type="PANTHER" id="PTHR37479:SF1">
    <property type="entry name" value="CELL DIVISION PROTEIN FTSL"/>
    <property type="match status" value="1"/>
</dbReference>
<evidence type="ECO:0000313" key="11">
    <source>
        <dbReference type="Proteomes" id="UP000640333"/>
    </source>
</evidence>
<evidence type="ECO:0000256" key="7">
    <source>
        <dbReference type="ARBA" id="ARBA00023306"/>
    </source>
</evidence>
<evidence type="ECO:0000256" key="2">
    <source>
        <dbReference type="ARBA" id="ARBA00022475"/>
    </source>
</evidence>
<evidence type="ECO:0000256" key="1">
    <source>
        <dbReference type="ARBA" id="ARBA00004401"/>
    </source>
</evidence>
<keyword evidence="6 8" id="KW-0472">Membrane</keyword>
<keyword evidence="8" id="KW-0997">Cell inner membrane</keyword>
<keyword evidence="3 8" id="KW-0132">Cell division</keyword>
<dbReference type="PANTHER" id="PTHR37479">
    <property type="entry name" value="CELL DIVISION PROTEIN FTSL"/>
    <property type="match status" value="1"/>
</dbReference>
<name>A0A8J7FBB2_9GAMM</name>
<comment type="subcellular location">
    <subcellularLocation>
        <location evidence="8">Cell inner membrane</location>
        <topology evidence="8">Single-pass type II membrane protein</topology>
    </subcellularLocation>
    <subcellularLocation>
        <location evidence="1">Cell membrane</location>
        <topology evidence="1">Single-pass type II membrane protein</topology>
    </subcellularLocation>
    <text evidence="8">Localizes to the division septum where it forms a ring structure.</text>
</comment>
<reference evidence="10" key="1">
    <citation type="submission" date="2020-10" db="EMBL/GenBank/DDBJ databases">
        <title>Bacterium isolated from coastal waters sediment.</title>
        <authorList>
            <person name="Chen R.-J."/>
            <person name="Lu D.-C."/>
            <person name="Zhu K.-L."/>
            <person name="Du Z.-J."/>
        </authorList>
    </citation>
    <scope>NUCLEOTIDE SEQUENCE</scope>
    <source>
        <strain evidence="10">N1Y112</strain>
    </source>
</reference>
<dbReference type="InterPro" id="IPR011922">
    <property type="entry name" value="Cell_div_FtsL"/>
</dbReference>
<dbReference type="GO" id="GO:0032153">
    <property type="term" value="C:cell division site"/>
    <property type="evidence" value="ECO:0007669"/>
    <property type="project" value="UniProtKB-UniRule"/>
</dbReference>
<evidence type="ECO:0000313" key="10">
    <source>
        <dbReference type="EMBL" id="MBE9396561.1"/>
    </source>
</evidence>
<dbReference type="EMBL" id="JADEYS010000003">
    <property type="protein sequence ID" value="MBE9396561.1"/>
    <property type="molecule type" value="Genomic_DNA"/>
</dbReference>
<evidence type="ECO:0000256" key="3">
    <source>
        <dbReference type="ARBA" id="ARBA00022618"/>
    </source>
</evidence>
<evidence type="ECO:0000256" key="4">
    <source>
        <dbReference type="ARBA" id="ARBA00022692"/>
    </source>
</evidence>
<comment type="subunit">
    <text evidence="8">Part of a complex composed of FtsB, FtsL and FtsQ.</text>
</comment>
<keyword evidence="7 8" id="KW-0131">Cell cycle</keyword>
<comment type="caution">
    <text evidence="10">The sequence shown here is derived from an EMBL/GenBank/DDBJ whole genome shotgun (WGS) entry which is preliminary data.</text>
</comment>
<organism evidence="10 11">
    <name type="scientific">Pontibacterium sinense</name>
    <dbReference type="NCBI Taxonomy" id="2781979"/>
    <lineage>
        <taxon>Bacteria</taxon>
        <taxon>Pseudomonadati</taxon>
        <taxon>Pseudomonadota</taxon>
        <taxon>Gammaproteobacteria</taxon>
        <taxon>Oceanospirillales</taxon>
        <taxon>Oceanospirillaceae</taxon>
        <taxon>Pontibacterium</taxon>
    </lineage>
</organism>
<evidence type="ECO:0000256" key="9">
    <source>
        <dbReference type="NCBIfam" id="TIGR02209"/>
    </source>
</evidence>
<dbReference type="AlphaFoldDB" id="A0A8J7FBB2"/>
<dbReference type="GO" id="GO:0043093">
    <property type="term" value="P:FtsZ-dependent cytokinesis"/>
    <property type="evidence" value="ECO:0007669"/>
    <property type="project" value="UniProtKB-UniRule"/>
</dbReference>
<dbReference type="Pfam" id="PF04999">
    <property type="entry name" value="FtsL"/>
    <property type="match status" value="1"/>
</dbReference>
<keyword evidence="2 8" id="KW-1003">Cell membrane</keyword>
<comment type="function">
    <text evidence="8">Essential cell division protein. May link together the upstream cell division proteins, which are predominantly cytoplasmic, with the downstream cell division proteins, which are predominantly periplasmic.</text>
</comment>
<dbReference type="GO" id="GO:0005886">
    <property type="term" value="C:plasma membrane"/>
    <property type="evidence" value="ECO:0007669"/>
    <property type="project" value="UniProtKB-SubCell"/>
</dbReference>
<protein>
    <recommendedName>
        <fullName evidence="8 9">Cell division protein FtsL</fullName>
    </recommendedName>
</protein>
<sequence>MLALQRFRKVREPDVQPERLYRAEELIKPALMLAVVVLMVVGSALMVIFASHDYRKLFHQHQVTVREYDELQVEWGQLLLEQGAWAANNRVESLVIKKLNMKVPDPTLIEFVRDE</sequence>
<evidence type="ECO:0000256" key="5">
    <source>
        <dbReference type="ARBA" id="ARBA00022989"/>
    </source>
</evidence>
<evidence type="ECO:0000256" key="6">
    <source>
        <dbReference type="ARBA" id="ARBA00023136"/>
    </source>
</evidence>
<dbReference type="Proteomes" id="UP000640333">
    <property type="component" value="Unassembled WGS sequence"/>
</dbReference>
<keyword evidence="11" id="KW-1185">Reference proteome</keyword>
<dbReference type="NCBIfam" id="TIGR02209">
    <property type="entry name" value="ftsL_broad"/>
    <property type="match status" value="1"/>
</dbReference>
<dbReference type="HAMAP" id="MF_00910">
    <property type="entry name" value="FtsL"/>
    <property type="match status" value="1"/>
</dbReference>
<dbReference type="RefSeq" id="WP_193952107.1">
    <property type="nucleotide sequence ID" value="NZ_JADEYS010000003.1"/>
</dbReference>
<gene>
    <name evidence="8 10" type="primary">ftsL</name>
    <name evidence="10" type="ORF">IOQ59_04720</name>
</gene>
<keyword evidence="4 8" id="KW-0812">Transmembrane</keyword>
<accession>A0A8J7FBB2</accession>
<evidence type="ECO:0000256" key="8">
    <source>
        <dbReference type="HAMAP-Rule" id="MF_00910"/>
    </source>
</evidence>
<comment type="similarity">
    <text evidence="8">Belongs to the FtsL family.</text>
</comment>
<keyword evidence="5 8" id="KW-1133">Transmembrane helix</keyword>